<evidence type="ECO:0000313" key="1">
    <source>
        <dbReference type="EMBL" id="RVE62146.1"/>
    </source>
</evidence>
<proteinExistence type="predicted"/>
<protein>
    <submittedName>
        <fullName evidence="1">Uncharacterized protein</fullName>
    </submittedName>
</protein>
<reference evidence="1 2" key="2">
    <citation type="submission" date="2019-01" db="EMBL/GenBank/DDBJ databases">
        <title>A chromosome length genome reference of the Java medaka (oryzias javanicus).</title>
        <authorList>
            <person name="Herpin A."/>
            <person name="Takehana Y."/>
            <person name="Naruse K."/>
            <person name="Ansai S."/>
            <person name="Kawaguchi M."/>
        </authorList>
    </citation>
    <scope>NUCLEOTIDE SEQUENCE [LARGE SCALE GENOMIC DNA]</scope>
    <source>
        <strain evidence="1">RS831</strain>
        <tissue evidence="1">Whole body</tissue>
    </source>
</reference>
<dbReference type="EMBL" id="CM012452">
    <property type="protein sequence ID" value="RVE62146.1"/>
    <property type="molecule type" value="Genomic_DNA"/>
</dbReference>
<keyword evidence="2" id="KW-1185">Reference proteome</keyword>
<gene>
    <name evidence="1" type="ORF">OJAV_G00154220</name>
</gene>
<reference evidence="1 2" key="1">
    <citation type="submission" date="2018-11" db="EMBL/GenBank/DDBJ databases">
        <authorList>
            <person name="Lopez-Roques C."/>
            <person name="Donnadieu C."/>
            <person name="Bouchez O."/>
            <person name="Klopp C."/>
            <person name="Cabau C."/>
            <person name="Zahm M."/>
        </authorList>
    </citation>
    <scope>NUCLEOTIDE SEQUENCE [LARGE SCALE GENOMIC DNA]</scope>
    <source>
        <strain evidence="1">RS831</strain>
        <tissue evidence="1">Whole body</tissue>
    </source>
</reference>
<sequence length="70" mass="7898">MQRKKSEPPEIVPAPIREENCYVFLTRKTSGTPALDTPTITVKREVLLSLLILLFSCLDHSPIMSTKQQS</sequence>
<name>A0A437CHM5_ORYJA</name>
<dbReference type="Proteomes" id="UP000283210">
    <property type="component" value="Chromosome 16"/>
</dbReference>
<dbReference type="AlphaFoldDB" id="A0A437CHM5"/>
<evidence type="ECO:0000313" key="2">
    <source>
        <dbReference type="Proteomes" id="UP000283210"/>
    </source>
</evidence>
<organism evidence="1 2">
    <name type="scientific">Oryzias javanicus</name>
    <name type="common">Javanese ricefish</name>
    <name type="synonym">Aplocheilus javanicus</name>
    <dbReference type="NCBI Taxonomy" id="123683"/>
    <lineage>
        <taxon>Eukaryota</taxon>
        <taxon>Metazoa</taxon>
        <taxon>Chordata</taxon>
        <taxon>Craniata</taxon>
        <taxon>Vertebrata</taxon>
        <taxon>Euteleostomi</taxon>
        <taxon>Actinopterygii</taxon>
        <taxon>Neopterygii</taxon>
        <taxon>Teleostei</taxon>
        <taxon>Neoteleostei</taxon>
        <taxon>Acanthomorphata</taxon>
        <taxon>Ovalentaria</taxon>
        <taxon>Atherinomorphae</taxon>
        <taxon>Beloniformes</taxon>
        <taxon>Adrianichthyidae</taxon>
        <taxon>Oryziinae</taxon>
        <taxon>Oryzias</taxon>
    </lineage>
</organism>
<accession>A0A437CHM5</accession>